<feature type="transmembrane region" description="Helical" evidence="1">
    <location>
        <begin position="60"/>
        <end position="79"/>
    </location>
</feature>
<sequence>MPCRLRMNVFTILRDAWFFYSRHFATIARLCLPLIALESLTRLGADHLFGGATMPAQDLLIGLLFYPLYTGALVLFIDARSRGHEPALRDVLARALPLWPALAVLTGLTTLLIMLGASLFVLPGIWVMVRVAFAEYLLVLRGHTPLAAVKASFELTRGHFLLVLGCVLSVMLPLWLLEAWLASPAEASAGGLFVKLLLDALVGLLQLLPTVMLFRCFMLCTGQERNDG</sequence>
<evidence type="ECO:0000313" key="3">
    <source>
        <dbReference type="Proteomes" id="UP000182276"/>
    </source>
</evidence>
<comment type="caution">
    <text evidence="2">The sequence shown here is derived from an EMBL/GenBank/DDBJ whole genome shotgun (WGS) entry which is preliminary data.</text>
</comment>
<evidence type="ECO:0000256" key="1">
    <source>
        <dbReference type="SAM" id="Phobius"/>
    </source>
</evidence>
<feature type="transmembrane region" description="Helical" evidence="1">
    <location>
        <begin position="187"/>
        <end position="208"/>
    </location>
</feature>
<feature type="transmembrane region" description="Helical" evidence="1">
    <location>
        <begin position="20"/>
        <end position="40"/>
    </location>
</feature>
<reference evidence="2 3" key="1">
    <citation type="submission" date="2016-10" db="EMBL/GenBank/DDBJ databases">
        <authorList>
            <person name="Varghese N."/>
            <person name="Submissions S."/>
        </authorList>
    </citation>
    <scope>NUCLEOTIDE SEQUENCE [LARGE SCALE GENOMIC DNA]</scope>
    <source>
        <strain evidence="2 3">DSM 6083</strain>
    </source>
</reference>
<dbReference type="Proteomes" id="UP000182276">
    <property type="component" value="Unassembled WGS sequence"/>
</dbReference>
<evidence type="ECO:0008006" key="4">
    <source>
        <dbReference type="Google" id="ProtNLM"/>
    </source>
</evidence>
<dbReference type="EMBL" id="FNHO01000011">
    <property type="protein sequence ID" value="SDM88861.1"/>
    <property type="molecule type" value="Genomic_DNA"/>
</dbReference>
<protein>
    <recommendedName>
        <fullName evidence="4">Integral membrane protein</fullName>
    </recommendedName>
</protein>
<feature type="transmembrane region" description="Helical" evidence="1">
    <location>
        <begin position="120"/>
        <end position="139"/>
    </location>
</feature>
<keyword evidence="1" id="KW-0812">Transmembrane</keyword>
<organism evidence="2 3">
    <name type="scientific">Stutzerimonas balearica DSM 6083</name>
    <dbReference type="NCBI Taxonomy" id="1123016"/>
    <lineage>
        <taxon>Bacteria</taxon>
        <taxon>Pseudomonadati</taxon>
        <taxon>Pseudomonadota</taxon>
        <taxon>Gammaproteobacteria</taxon>
        <taxon>Pseudomonadales</taxon>
        <taxon>Pseudomonadaceae</taxon>
        <taxon>Stutzerimonas</taxon>
    </lineage>
</organism>
<feature type="transmembrane region" description="Helical" evidence="1">
    <location>
        <begin position="91"/>
        <end position="114"/>
    </location>
</feature>
<name>A0ABY0R8V2_9GAMM</name>
<keyword evidence="1" id="KW-1133">Transmembrane helix</keyword>
<feature type="transmembrane region" description="Helical" evidence="1">
    <location>
        <begin position="160"/>
        <end position="181"/>
    </location>
</feature>
<evidence type="ECO:0000313" key="2">
    <source>
        <dbReference type="EMBL" id="SDM88861.1"/>
    </source>
</evidence>
<gene>
    <name evidence="2" type="ORF">SAMN05660875_11178</name>
</gene>
<accession>A0ABY0R8V2</accession>
<keyword evidence="1" id="KW-0472">Membrane</keyword>
<dbReference type="Pfam" id="PF06790">
    <property type="entry name" value="UPF0259"/>
    <property type="match status" value="1"/>
</dbReference>
<proteinExistence type="predicted"/>
<keyword evidence="3" id="KW-1185">Reference proteome</keyword>